<dbReference type="PANTHER" id="PTHR12830:SF9">
    <property type="entry name" value="ANAPHASE-PROMOTING COMPLEX SUBUNIT 5"/>
    <property type="match status" value="1"/>
</dbReference>
<dbReference type="InterPro" id="IPR026000">
    <property type="entry name" value="Apc5_dom"/>
</dbReference>
<sequence>MVTPHKISLLILIYEYSNYGKSAKLSGRKKWNPRVSRNFARSVLEWIQGSDMEYDEFITKIRDIHPELETAFKECLRETTTSSLSSMDEFFSSLNKLLDSSNGEAPVHRQSIIGMFLRRMVLTYDKLSFSQTMRLYSSLQKYTTSDAPSLEESTATTMGQGGDGSTVDSLEDGISEVDMDVSMETDGTQMTRRELEGTGFGNPHESHINLPSEKTYTHRQAEHFITQQANFLQNDESKALPPDVLQKQINELALKNPDLAETYYLSYLNCLRIKEFCGAVHNLHCYFDHMMPQVKGDSNSNNNDQEQVRQNFRYAALNLAGLHCRLGHKEEAMLVLKEAIRVAHQANDNVCLQHALGWLYRLEQKQGLDVSDILDHSIAKSAELHLPYLTCLDMQNHTKNQALHGVEPSSVFYFLARTDAVNCQHNQPQLVSTSLAQQSALWFMYGHRIMSSLSDQLLLNMFSTRSPNNSVAVDSESFCLAVCNQARQQADRGQFSIATDILKFAKTRFPPMTSHAKIWQHCEHEIAFQRALFHMDWASAQEAINNLAAIDDVALDLRRAVLQVCKGERTQALEKLRLLITKCKEKKDGFTPEIHARSLLVVSQIHILSEETIKSISNLQEAWSICHHHHLTYLAAMATAHLAQTQILMSMPNHALVLLNSILPTILTSGSLYDRWCVQFLLARCQCHIACDGNQEPTQRKTLLLSAVQLLNQVSEGFKTLGVEYKIKDIAYLQAHIYNELGYTAERNKSALLFRDLDQQYSIFQIPPFQILWPVI</sequence>
<evidence type="ECO:0000256" key="3">
    <source>
        <dbReference type="ARBA" id="ARBA00004906"/>
    </source>
</evidence>
<dbReference type="CTD" id="51433"/>
<dbReference type="KEGG" id="spu:587637"/>
<organism evidence="19 20">
    <name type="scientific">Strongylocentrotus purpuratus</name>
    <name type="common">Purple sea urchin</name>
    <dbReference type="NCBI Taxonomy" id="7668"/>
    <lineage>
        <taxon>Eukaryota</taxon>
        <taxon>Metazoa</taxon>
        <taxon>Echinodermata</taxon>
        <taxon>Eleutherozoa</taxon>
        <taxon>Echinozoa</taxon>
        <taxon>Echinoidea</taxon>
        <taxon>Euechinoidea</taxon>
        <taxon>Echinacea</taxon>
        <taxon>Camarodonta</taxon>
        <taxon>Echinidea</taxon>
        <taxon>Strongylocentrotidae</taxon>
        <taxon>Strongylocentrotus</taxon>
    </lineage>
</organism>
<accession>A0A7M7PNV2</accession>
<keyword evidence="13" id="KW-0206">Cytoskeleton</keyword>
<evidence type="ECO:0000313" key="19">
    <source>
        <dbReference type="EnsemblMetazoa" id="XP_030853465"/>
    </source>
</evidence>
<evidence type="ECO:0000256" key="9">
    <source>
        <dbReference type="ARBA" id="ARBA00022737"/>
    </source>
</evidence>
<evidence type="ECO:0000259" key="17">
    <source>
        <dbReference type="Pfam" id="PF12862"/>
    </source>
</evidence>
<evidence type="ECO:0000256" key="13">
    <source>
        <dbReference type="ARBA" id="ARBA00023212"/>
    </source>
</evidence>
<evidence type="ECO:0000256" key="6">
    <source>
        <dbReference type="ARBA" id="ARBA00022490"/>
    </source>
</evidence>
<dbReference type="InterPro" id="IPR037679">
    <property type="entry name" value="Apc5"/>
</dbReference>
<dbReference type="GO" id="GO:0005680">
    <property type="term" value="C:anaphase-promoting complex"/>
    <property type="evidence" value="ECO:0000318"/>
    <property type="project" value="GO_Central"/>
</dbReference>
<dbReference type="PANTHER" id="PTHR12830">
    <property type="entry name" value="ANAPHASE-PROMOTING COMPLEX SUBUNIT 5"/>
    <property type="match status" value="1"/>
</dbReference>
<keyword evidence="10" id="KW-0498">Mitosis</keyword>
<comment type="pathway">
    <text evidence="3">Protein modification; protein ubiquitination.</text>
</comment>
<keyword evidence="11" id="KW-0833">Ubl conjugation pathway</keyword>
<dbReference type="GO" id="GO:0070979">
    <property type="term" value="P:protein K11-linked ubiquitination"/>
    <property type="evidence" value="ECO:0000318"/>
    <property type="project" value="GO_Central"/>
</dbReference>
<evidence type="ECO:0000256" key="8">
    <source>
        <dbReference type="ARBA" id="ARBA00022618"/>
    </source>
</evidence>
<name>A0A7M7PNV2_STRPU</name>
<evidence type="ECO:0000256" key="4">
    <source>
        <dbReference type="ARBA" id="ARBA00007450"/>
    </source>
</evidence>
<comment type="similarity">
    <text evidence="4">Belongs to the APC5 family.</text>
</comment>
<keyword evidence="8" id="KW-0132">Cell division</keyword>
<keyword evidence="14" id="KW-0539">Nucleus</keyword>
<evidence type="ECO:0000256" key="15">
    <source>
        <dbReference type="ARBA" id="ARBA00023306"/>
    </source>
</evidence>
<dbReference type="GO" id="GO:0005819">
    <property type="term" value="C:spindle"/>
    <property type="evidence" value="ECO:0007669"/>
    <property type="project" value="UniProtKB-SubCell"/>
</dbReference>
<dbReference type="RefSeq" id="XP_030853465.1">
    <property type="nucleotide sequence ID" value="XM_030997605.1"/>
</dbReference>
<reference evidence="19" key="2">
    <citation type="submission" date="2021-01" db="UniProtKB">
        <authorList>
            <consortium name="EnsemblMetazoa"/>
        </authorList>
    </citation>
    <scope>IDENTIFICATION</scope>
</reference>
<dbReference type="InParanoid" id="A0A7M7PNV2"/>
<dbReference type="CDD" id="cd16270">
    <property type="entry name" value="Apc5_N"/>
    <property type="match status" value="1"/>
</dbReference>
<evidence type="ECO:0000256" key="1">
    <source>
        <dbReference type="ARBA" id="ARBA00004123"/>
    </source>
</evidence>
<feature type="region of interest" description="Disordered" evidence="16">
    <location>
        <begin position="146"/>
        <end position="166"/>
    </location>
</feature>
<evidence type="ECO:0000256" key="14">
    <source>
        <dbReference type="ARBA" id="ARBA00023242"/>
    </source>
</evidence>
<evidence type="ECO:0000256" key="5">
    <source>
        <dbReference type="ARBA" id="ARBA00016066"/>
    </source>
</evidence>
<dbReference type="Pfam" id="PF12862">
    <property type="entry name" value="ANAPC5"/>
    <property type="match status" value="1"/>
</dbReference>
<dbReference type="GO" id="GO:0031145">
    <property type="term" value="P:anaphase-promoting complex-dependent catabolic process"/>
    <property type="evidence" value="ECO:0000318"/>
    <property type="project" value="GO_Central"/>
</dbReference>
<evidence type="ECO:0000256" key="7">
    <source>
        <dbReference type="ARBA" id="ARBA00022553"/>
    </source>
</evidence>
<keyword evidence="6" id="KW-0963">Cytoplasm</keyword>
<dbReference type="AlphaFoldDB" id="A0A7M7PNV2"/>
<evidence type="ECO:0000256" key="12">
    <source>
        <dbReference type="ARBA" id="ARBA00022803"/>
    </source>
</evidence>
<dbReference type="GO" id="GO:0051301">
    <property type="term" value="P:cell division"/>
    <property type="evidence" value="ECO:0007669"/>
    <property type="project" value="UniProtKB-KW"/>
</dbReference>
<dbReference type="GO" id="GO:0045842">
    <property type="term" value="P:positive regulation of mitotic metaphase/anaphase transition"/>
    <property type="evidence" value="ECO:0000318"/>
    <property type="project" value="GO_Central"/>
</dbReference>
<comment type="subcellular location">
    <subcellularLocation>
        <location evidence="2">Cytoplasm</location>
        <location evidence="2">Cytoskeleton</location>
        <location evidence="2">Spindle</location>
    </subcellularLocation>
    <subcellularLocation>
        <location evidence="1">Nucleus</location>
    </subcellularLocation>
</comment>
<evidence type="ECO:0000259" key="18">
    <source>
        <dbReference type="Pfam" id="PF21371"/>
    </source>
</evidence>
<evidence type="ECO:0000256" key="2">
    <source>
        <dbReference type="ARBA" id="ARBA00004186"/>
    </source>
</evidence>
<reference evidence="20" key="1">
    <citation type="submission" date="2015-02" db="EMBL/GenBank/DDBJ databases">
        <title>Genome sequencing for Strongylocentrotus purpuratus.</title>
        <authorList>
            <person name="Murali S."/>
            <person name="Liu Y."/>
            <person name="Vee V."/>
            <person name="English A."/>
            <person name="Wang M."/>
            <person name="Skinner E."/>
            <person name="Han Y."/>
            <person name="Muzny D.M."/>
            <person name="Worley K.C."/>
            <person name="Gibbs R.A."/>
        </authorList>
    </citation>
    <scope>NUCLEOTIDE SEQUENCE</scope>
</reference>
<evidence type="ECO:0000256" key="16">
    <source>
        <dbReference type="SAM" id="MobiDB-lite"/>
    </source>
</evidence>
<evidence type="ECO:0000256" key="10">
    <source>
        <dbReference type="ARBA" id="ARBA00022776"/>
    </source>
</evidence>
<dbReference type="EnsemblMetazoa" id="XM_030997605">
    <property type="protein sequence ID" value="XP_030853465"/>
    <property type="gene ID" value="LOC587637"/>
</dbReference>
<dbReference type="OMA" id="DANMGMA"/>
<keyword evidence="20" id="KW-1185">Reference proteome</keyword>
<evidence type="ECO:0000256" key="11">
    <source>
        <dbReference type="ARBA" id="ARBA00022786"/>
    </source>
</evidence>
<keyword evidence="7" id="KW-0597">Phosphoprotein</keyword>
<dbReference type="InterPro" id="IPR048968">
    <property type="entry name" value="Apc5_N"/>
</dbReference>
<dbReference type="Proteomes" id="UP000007110">
    <property type="component" value="Unassembled WGS sequence"/>
</dbReference>
<feature type="domain" description="Anaphase-promoting complex subunit 5" evidence="17">
    <location>
        <begin position="263"/>
        <end position="365"/>
    </location>
</feature>
<proteinExistence type="inferred from homology"/>
<evidence type="ECO:0000313" key="20">
    <source>
        <dbReference type="Proteomes" id="UP000007110"/>
    </source>
</evidence>
<keyword evidence="12" id="KW-0802">TPR repeat</keyword>
<feature type="compositionally biased region" description="Polar residues" evidence="16">
    <location>
        <begin position="146"/>
        <end position="158"/>
    </location>
</feature>
<feature type="domain" description="Anaphase-promoting complex subunit 5 N-terminal" evidence="18">
    <location>
        <begin position="2"/>
        <end position="146"/>
    </location>
</feature>
<dbReference type="OrthoDB" id="2504561at2759"/>
<protein>
    <recommendedName>
        <fullName evidence="5">Anaphase-promoting complex subunit 5</fullName>
    </recommendedName>
</protein>
<keyword evidence="15" id="KW-0131">Cell cycle</keyword>
<dbReference type="Pfam" id="PF21371">
    <property type="entry name" value="Apc5_N"/>
    <property type="match status" value="1"/>
</dbReference>
<dbReference type="GeneID" id="587637"/>
<keyword evidence="9" id="KW-0677">Repeat</keyword>